<dbReference type="Proteomes" id="UP000054324">
    <property type="component" value="Unassembled WGS sequence"/>
</dbReference>
<evidence type="ECO:0000313" key="4">
    <source>
        <dbReference type="Proteomes" id="UP000054324"/>
    </source>
</evidence>
<dbReference type="Pfam" id="PF00179">
    <property type="entry name" value="UQ_con"/>
    <property type="match status" value="1"/>
</dbReference>
<gene>
    <name evidence="3" type="ORF">T265_07452</name>
</gene>
<dbReference type="EMBL" id="KL596790">
    <property type="protein sequence ID" value="KER25000.1"/>
    <property type="molecule type" value="Genomic_DNA"/>
</dbReference>
<feature type="compositionally biased region" description="Basic and acidic residues" evidence="1">
    <location>
        <begin position="234"/>
        <end position="253"/>
    </location>
</feature>
<proteinExistence type="predicted"/>
<feature type="compositionally biased region" description="Polar residues" evidence="1">
    <location>
        <begin position="254"/>
        <end position="274"/>
    </location>
</feature>
<dbReference type="Gene3D" id="3.10.110.10">
    <property type="entry name" value="Ubiquitin Conjugating Enzyme"/>
    <property type="match status" value="1"/>
</dbReference>
<dbReference type="PROSITE" id="PS50127">
    <property type="entry name" value="UBC_2"/>
    <property type="match status" value="1"/>
</dbReference>
<dbReference type="InterPro" id="IPR016135">
    <property type="entry name" value="UBQ-conjugating_enzyme/RWD"/>
</dbReference>
<feature type="region of interest" description="Disordered" evidence="1">
    <location>
        <begin position="225"/>
        <end position="293"/>
    </location>
</feature>
<evidence type="ECO:0000259" key="2">
    <source>
        <dbReference type="PROSITE" id="PS50127"/>
    </source>
</evidence>
<dbReference type="RefSeq" id="XP_009171245.1">
    <property type="nucleotide sequence ID" value="XM_009172981.1"/>
</dbReference>
<dbReference type="KEGG" id="ovi:T265_07452"/>
<accession>A0A074ZNU4</accession>
<feature type="region of interest" description="Disordered" evidence="1">
    <location>
        <begin position="592"/>
        <end position="630"/>
    </location>
</feature>
<protein>
    <recommendedName>
        <fullName evidence="2">UBC core domain-containing protein</fullName>
    </recommendedName>
</protein>
<reference evidence="3 4" key="1">
    <citation type="submission" date="2013-11" db="EMBL/GenBank/DDBJ databases">
        <title>Opisthorchis viverrini - life in the bile duct.</title>
        <authorList>
            <person name="Young N.D."/>
            <person name="Nagarajan N."/>
            <person name="Lin S.J."/>
            <person name="Korhonen P.K."/>
            <person name="Jex A.R."/>
            <person name="Hall R.S."/>
            <person name="Safavi-Hemami H."/>
            <person name="Kaewkong W."/>
            <person name="Bertrand D."/>
            <person name="Gao S."/>
            <person name="Seet Q."/>
            <person name="Wongkham S."/>
            <person name="Teh B.T."/>
            <person name="Wongkham C."/>
            <person name="Intapan P.M."/>
            <person name="Maleewong W."/>
            <person name="Yang X."/>
            <person name="Hu M."/>
            <person name="Wang Z."/>
            <person name="Hofmann A."/>
            <person name="Sternberg P.W."/>
            <person name="Tan P."/>
            <person name="Wang J."/>
            <person name="Gasser R.B."/>
        </authorList>
    </citation>
    <scope>NUCLEOTIDE SEQUENCE [LARGE SCALE GENOMIC DNA]</scope>
</reference>
<dbReference type="CTD" id="20321631"/>
<dbReference type="SMART" id="SM00212">
    <property type="entry name" value="UBCc"/>
    <property type="match status" value="1"/>
</dbReference>
<dbReference type="InterPro" id="IPR000608">
    <property type="entry name" value="UBC"/>
</dbReference>
<keyword evidence="4" id="KW-1185">Reference proteome</keyword>
<organism evidence="3 4">
    <name type="scientific">Opisthorchis viverrini</name>
    <name type="common">Southeast Asian liver fluke</name>
    <dbReference type="NCBI Taxonomy" id="6198"/>
    <lineage>
        <taxon>Eukaryota</taxon>
        <taxon>Metazoa</taxon>
        <taxon>Spiralia</taxon>
        <taxon>Lophotrochozoa</taxon>
        <taxon>Platyhelminthes</taxon>
        <taxon>Trematoda</taxon>
        <taxon>Digenea</taxon>
        <taxon>Opisthorchiida</taxon>
        <taxon>Opisthorchiata</taxon>
        <taxon>Opisthorchiidae</taxon>
        <taxon>Opisthorchis</taxon>
    </lineage>
</organism>
<evidence type="ECO:0000256" key="1">
    <source>
        <dbReference type="SAM" id="MobiDB-lite"/>
    </source>
</evidence>
<dbReference type="PANTHER" id="PTHR24067">
    <property type="entry name" value="UBIQUITIN-CONJUGATING ENZYME E2"/>
    <property type="match status" value="1"/>
</dbReference>
<dbReference type="SUPFAM" id="SSF54495">
    <property type="entry name" value="UBC-like"/>
    <property type="match status" value="1"/>
</dbReference>
<dbReference type="AlphaFoldDB" id="A0A074ZNU4"/>
<sequence length="670" mass="71692">MTVTYNTRNPAVKRLLKEAQELAEPTELYHAQPLEDNLFEWHFTIRGPEDTEFSGGVYHGRILLPSEYPMKPPNIVLLTLPIMVVYDLKASFDSMDRYVLSRCLCSKGVLRKFLVVFEARYVSSRRCVKVYGKLSPEFIASIEVRRGYPLSPFIFYFSTDMIMDDLLAASNASGVQMAPGRSLADVWSQSFVCDSCGPTSNLLRPLTDASRSVCLEAAEAASQITITGTGDGQKPTEEPEEPTLKEDGDKKPDTAQSVSAIPSNSGPETSGINCSSVVSTVPSPSGPSNPPTSTSTYMWTPGAAECLQATQVAYWLCYPIYYPIPPSVNSASSGLPLNVMSNLGTSTSLTTTATSSTGDRVPLSFADWLKNARQKRALGSPSDPASCSGTVSAPLTPAVVTNSVTCLSHRASASFTVHRDSVHQHPTTSVLSTSTPAAEAVTIAAPKSTSGAIVDLHSSETVTSESSRDTVIEARQYDRAGGAIKEVIHETAPDREELGSKLLDNKQKDIKSNPEPLSPTSLNLLQESVIANGETKTLPGEPIRAQASDLEPSNDFVHSNVSEGAATGRVQPPVQNLLASGSYHTAQIDPEECSSALSRRRTSEDGYAVTPSSRPVSAEPRSATSPVPSSRVESTAVNVHYRAATVCAAGVAVALFLIVMRRLSLMLHGV</sequence>
<feature type="domain" description="UBC core" evidence="2">
    <location>
        <begin position="10"/>
        <end position="79"/>
    </location>
</feature>
<evidence type="ECO:0000313" key="3">
    <source>
        <dbReference type="EMBL" id="KER25000.1"/>
    </source>
</evidence>
<dbReference type="OrthoDB" id="1158011at2759"/>
<dbReference type="InterPro" id="IPR050113">
    <property type="entry name" value="Ub_conjugating_enzyme"/>
</dbReference>
<dbReference type="STRING" id="6198.A0A074ZNU4"/>
<name>A0A074ZNU4_OPIVI</name>
<dbReference type="GeneID" id="20321631"/>